<dbReference type="PANTHER" id="PTHR31571">
    <property type="entry name" value="ALTERED INHERITANCE OF MITOCHONDRIA PROTEIN 6"/>
    <property type="match status" value="1"/>
</dbReference>
<dbReference type="VEuPathDB" id="FungiDB:TREMEDRAFT_42812"/>
<feature type="signal peptide" evidence="2">
    <location>
        <begin position="1"/>
        <end position="22"/>
    </location>
</feature>
<comment type="caution">
    <text evidence="3">The sequence shown here is derived from an EMBL/GenBank/DDBJ whole genome shotgun (WGS) entry which is preliminary data.</text>
</comment>
<feature type="region of interest" description="Disordered" evidence="1">
    <location>
        <begin position="289"/>
        <end position="314"/>
    </location>
</feature>
<evidence type="ECO:0000313" key="4">
    <source>
        <dbReference type="Proteomes" id="UP000289152"/>
    </source>
</evidence>
<reference evidence="3 4" key="1">
    <citation type="submission" date="2016-06" db="EMBL/GenBank/DDBJ databases">
        <title>Evolution of pathogenesis and genome organization in the Tremellales.</title>
        <authorList>
            <person name="Cuomo C."/>
            <person name="Litvintseva A."/>
            <person name="Heitman J."/>
            <person name="Chen Y."/>
            <person name="Sun S."/>
            <person name="Springer D."/>
            <person name="Dromer F."/>
            <person name="Young S."/>
            <person name="Zeng Q."/>
            <person name="Chapman S."/>
            <person name="Gujja S."/>
            <person name="Saif S."/>
            <person name="Birren B."/>
        </authorList>
    </citation>
    <scope>NUCLEOTIDE SEQUENCE [LARGE SCALE GENOMIC DNA]</scope>
    <source>
        <strain evidence="3 4">ATCC 28783</strain>
    </source>
</reference>
<keyword evidence="4" id="KW-1185">Reference proteome</keyword>
<evidence type="ECO:0000313" key="3">
    <source>
        <dbReference type="EMBL" id="RXK39714.1"/>
    </source>
</evidence>
<dbReference type="InterPro" id="IPR051236">
    <property type="entry name" value="HAT_RTT109-like"/>
</dbReference>
<keyword evidence="2" id="KW-0732">Signal</keyword>
<dbReference type="AlphaFoldDB" id="A0A4Q1BPA1"/>
<proteinExistence type="predicted"/>
<dbReference type="PANTHER" id="PTHR31571:SF1">
    <property type="entry name" value="ALTERED INHERITANCE OF MITOCHONDRIA PROTEIN 6"/>
    <property type="match status" value="1"/>
</dbReference>
<feature type="chain" id="PRO_5020448395" evidence="2">
    <location>
        <begin position="23"/>
        <end position="314"/>
    </location>
</feature>
<protein>
    <submittedName>
        <fullName evidence="3">Uncharacterized protein</fullName>
    </submittedName>
</protein>
<evidence type="ECO:0000256" key="2">
    <source>
        <dbReference type="SAM" id="SignalP"/>
    </source>
</evidence>
<name>A0A4Q1BPA1_TREME</name>
<sequence length="314" mass="35132">MQGTSSLILALSLGFGAIEVDTYLAPITGPYTKKNTDIPPSSLLNPDLTLLVGHELPDLDSSRTLSKIYLDSLMEILDKNNADVEKNWVGLYPDDPTAEVILSIDMKNSGEAIWPYLVESLQPFLAKGYLTTYNTSTSTWSRGPIMIVGTGNTPISAVYHSTLRYIFYDAPLLTISSPITIPKTSFGPSTSFEWNGTISPIASSKLPLRYHLALLMPKCNVVVEHMRKYAQEAQARGVKSRWWGVARIPRDVRQGMWVVQRRGGVSWMNGDDLTELAVWLLRHPLEESDRKGRREDGTEKEEENRMTKRGEVCV</sequence>
<gene>
    <name evidence="3" type="ORF">M231_03069</name>
</gene>
<dbReference type="OrthoDB" id="4153866at2759"/>
<organism evidence="3 4">
    <name type="scientific">Tremella mesenterica</name>
    <name type="common">Jelly fungus</name>
    <dbReference type="NCBI Taxonomy" id="5217"/>
    <lineage>
        <taxon>Eukaryota</taxon>
        <taxon>Fungi</taxon>
        <taxon>Dikarya</taxon>
        <taxon>Basidiomycota</taxon>
        <taxon>Agaricomycotina</taxon>
        <taxon>Tremellomycetes</taxon>
        <taxon>Tremellales</taxon>
        <taxon>Tremellaceae</taxon>
        <taxon>Tremella</taxon>
    </lineage>
</organism>
<evidence type="ECO:0000256" key="1">
    <source>
        <dbReference type="SAM" id="MobiDB-lite"/>
    </source>
</evidence>
<accession>A0A4Q1BPA1</accession>
<dbReference type="EMBL" id="SDIL01000028">
    <property type="protein sequence ID" value="RXK39714.1"/>
    <property type="molecule type" value="Genomic_DNA"/>
</dbReference>
<dbReference type="Proteomes" id="UP000289152">
    <property type="component" value="Unassembled WGS sequence"/>
</dbReference>
<dbReference type="InParanoid" id="A0A4Q1BPA1"/>